<dbReference type="Gene3D" id="3.30.420.10">
    <property type="entry name" value="Ribonuclease H-like superfamily/Ribonuclease H"/>
    <property type="match status" value="1"/>
</dbReference>
<dbReference type="Pfam" id="PF03564">
    <property type="entry name" value="DUF1759"/>
    <property type="match status" value="1"/>
</dbReference>
<dbReference type="PANTHER" id="PTHR47331:SF4">
    <property type="entry name" value="PEPTIDASE S1 DOMAIN-CONTAINING PROTEIN"/>
    <property type="match status" value="1"/>
</dbReference>
<dbReference type="Gene3D" id="3.10.10.10">
    <property type="entry name" value="HIV Type 1 Reverse Transcriptase, subunit A, domain 1"/>
    <property type="match status" value="1"/>
</dbReference>
<dbReference type="GO" id="GO:0015074">
    <property type="term" value="P:DNA integration"/>
    <property type="evidence" value="ECO:0007669"/>
    <property type="project" value="InterPro"/>
</dbReference>
<dbReference type="InterPro" id="IPR043502">
    <property type="entry name" value="DNA/RNA_pol_sf"/>
</dbReference>
<proteinExistence type="predicted"/>
<feature type="domain" description="Integrase catalytic" evidence="1">
    <location>
        <begin position="1367"/>
        <end position="1545"/>
    </location>
</feature>
<dbReference type="InterPro" id="IPR000477">
    <property type="entry name" value="RT_dom"/>
</dbReference>
<dbReference type="SUPFAM" id="SSF53098">
    <property type="entry name" value="Ribonuclease H-like"/>
    <property type="match status" value="1"/>
</dbReference>
<dbReference type="GO" id="GO:0003676">
    <property type="term" value="F:nucleic acid binding"/>
    <property type="evidence" value="ECO:0007669"/>
    <property type="project" value="InterPro"/>
</dbReference>
<dbReference type="WBParaSite" id="PDA_v2.g11421.t1">
    <property type="protein sequence ID" value="PDA_v2.g11421.t1"/>
    <property type="gene ID" value="PDA_v2.g11421"/>
</dbReference>
<dbReference type="InterPro" id="IPR012337">
    <property type="entry name" value="RNaseH-like_sf"/>
</dbReference>
<dbReference type="InterPro" id="IPR043128">
    <property type="entry name" value="Rev_trsase/Diguanyl_cyclase"/>
</dbReference>
<dbReference type="Gene3D" id="2.40.70.10">
    <property type="entry name" value="Acid Proteases"/>
    <property type="match status" value="1"/>
</dbReference>
<dbReference type="GO" id="GO:0042575">
    <property type="term" value="C:DNA polymerase complex"/>
    <property type="evidence" value="ECO:0007669"/>
    <property type="project" value="UniProtKB-ARBA"/>
</dbReference>
<dbReference type="InterPro" id="IPR001584">
    <property type="entry name" value="Integrase_cat-core"/>
</dbReference>
<dbReference type="InterPro" id="IPR008042">
    <property type="entry name" value="Retrotrans_Pao"/>
</dbReference>
<dbReference type="InterPro" id="IPR005312">
    <property type="entry name" value="DUF1759"/>
</dbReference>
<name>A0A914P8A5_9BILA</name>
<evidence type="ECO:0000313" key="2">
    <source>
        <dbReference type="Proteomes" id="UP000887578"/>
    </source>
</evidence>
<dbReference type="Gene3D" id="1.10.340.70">
    <property type="match status" value="1"/>
</dbReference>
<dbReference type="Pfam" id="PF17921">
    <property type="entry name" value="Integrase_H2C2"/>
    <property type="match status" value="1"/>
</dbReference>
<keyword evidence="2" id="KW-1185">Reference proteome</keyword>
<dbReference type="InterPro" id="IPR040676">
    <property type="entry name" value="DUF5641"/>
</dbReference>
<dbReference type="InterPro" id="IPR021109">
    <property type="entry name" value="Peptidase_aspartic_dom_sf"/>
</dbReference>
<evidence type="ECO:0000259" key="1">
    <source>
        <dbReference type="PROSITE" id="PS50994"/>
    </source>
</evidence>
<dbReference type="PROSITE" id="PS50994">
    <property type="entry name" value="INTEGRASE"/>
    <property type="match status" value="1"/>
</dbReference>
<reference evidence="3" key="1">
    <citation type="submission" date="2022-11" db="UniProtKB">
        <authorList>
            <consortium name="WormBaseParasite"/>
        </authorList>
    </citation>
    <scope>IDENTIFICATION</scope>
</reference>
<dbReference type="InterPro" id="IPR036397">
    <property type="entry name" value="RNaseH_sf"/>
</dbReference>
<dbReference type="InterPro" id="IPR008737">
    <property type="entry name" value="DUF1758"/>
</dbReference>
<dbReference type="Pfam" id="PF18701">
    <property type="entry name" value="DUF5641"/>
    <property type="match status" value="1"/>
</dbReference>
<accession>A0A914P8A5</accession>
<sequence>MSGQIRSALGRDRSHAVRHCNEYHQLIDEFPAPWDIKARAKFKACLAKLERDVSAMEKSWKKWQEYIDGLDDEHEHTAEVELYDEWKDNQEYVQCDDDLSDAIAEINAYMEVPWTPVPVAAPSIADSSEEDNDEDFTPIQLSSLNIPKFDGDYTKWNSFWELFDLFIHQRKHAAVSKLAALRSLLQGNALAEIEGFSISGANYDTVVQTLKDRFGNEQFVIRELEIKLDSFPPAKPNAASIGSTVTAVTNLCRQLKNLGIDINNTSKKNTVIRKMPVEQQIELQGLLFDEPSTSIDTVLDKMKKMKMKAELVESIVQSSPSPIMPSKKQQVDSSVNSWKKDGATSGAQQKPFPCSFCDGDHKSFNCSRYATAEQRTQQLQRKRRCINCTNKDHNSNSCPKTHLKCKHCQGQHLAFLCRKATTNTKAFVSLDKSQSSLLLTTAKVSNVDRSSVKSATLFFDSGSQRSYVTTKLAKVLQLPTVNKEYLNVQGYGGKVSVHGSDLVQLRIQTIDGFKDIFVNTTNQIADHIPVLQKQNDAYSKMNETPDVLIGMDYFWQFITSRKQIKEDLHETQSIVGKMYSGKILFDNNKTLSSIAVTPTDPDECETFWKLEAMGIVDHQAESQEDELVQEKFESTLRCEDDRYYVSWPFKSNAKPLPSNAGLSIARLKSTAKKLEENPELIQQYQAGFDDQAERGTIEVAPKIPQGRIVHYLPHHAVLTPQKTTTKLRVVFDGSAKTSKDNPSLNDCLYRGPIDMPEIPGLLMRMRTAKILVTGDIEKAFHQVYLNEPDRDAVRFFWMKDPKKPPEGDNIIAYRFVGVPFGVITSPSILNMVIKHHLKKQNDPKLLQLLESLYVDNIFVLEDDPDEAVRMFHLIRDCFSSASMNVREWLSNESIVMNSIPDELKQTSTTTKLLGLEWNASMDTISIALSEKKFLLPWTKRKVLKLIASTYDPLGILAPVTIRARHFMQQLFQEKLKWDDPLPKVLNEKWNEILKSYHGSIAVSRRLIECKFPNEEDVEIHGFADASKFAYCAVIYLRIKTRDGYEVRLVLARIRLQPLNKDLTIPKMEVMGIWLTAKMIRYVAKEMKLDRSLRKIWTDSQIAKNWFNKWPKEVFVANRMKEVLEAKAECLFVPGKLNPADIGTRGISIDELKNDSRWLNGPEFLKKSSDSWPKIPELGTDLTQTVIALVSICNDTETLNLQATPIIRAYPVDEDVSWNDLLLQVARKIKGSDDVQPVDLVAAERALIIQEQEIFVKPIDIKQLKLAKDEEGIYRTHCRFDHAELLNTQPIFIPKKSSIAKLICLDVHRKLQHAGVPHTLSSIRQKYWIPSGRAIVMKGINRCPECKYWKSKPFTLPNMPQLPAARVNRSKPFENTGVDYCGPFKVAGTEEKAWIILFTCFSTRLIHLELVTTMTAEDFLLAFRKFVARCGAPKYILSDNAKQFKTTAKALDDIWKKVVKDEQSIDFYLKNGITWDFITERAPWKGGLYERLVALVKNSLKFCIGKRAIKVNEFSALLCEIEANLNSRPLTYVHANDPFVIRPADFIYPSIDLLMPTNLTDDESIDPSYIPSNAAGGERLYEKYLKSLQIIDRFWNRWSHDYLNLLREKNNDEHKNARGATQRTPILGEYVLVSEADQPRGSWKIAKIVDCLTSPDEQIRSAEIQYLDGFKTRRAINHLYPLEEGAANINICNIVIEYPFVNCKQA</sequence>
<dbReference type="InterPro" id="IPR041588">
    <property type="entry name" value="Integrase_H2C2"/>
</dbReference>
<dbReference type="Pfam" id="PF05380">
    <property type="entry name" value="Peptidase_A17"/>
    <property type="match status" value="1"/>
</dbReference>
<dbReference type="Proteomes" id="UP000887578">
    <property type="component" value="Unplaced"/>
</dbReference>
<dbReference type="Pfam" id="PF05585">
    <property type="entry name" value="DUF1758"/>
    <property type="match status" value="1"/>
</dbReference>
<organism evidence="2 3">
    <name type="scientific">Panagrolaimus davidi</name>
    <dbReference type="NCBI Taxonomy" id="227884"/>
    <lineage>
        <taxon>Eukaryota</taxon>
        <taxon>Metazoa</taxon>
        <taxon>Ecdysozoa</taxon>
        <taxon>Nematoda</taxon>
        <taxon>Chromadorea</taxon>
        <taxon>Rhabditida</taxon>
        <taxon>Tylenchina</taxon>
        <taxon>Panagrolaimomorpha</taxon>
        <taxon>Panagrolaimoidea</taxon>
        <taxon>Panagrolaimidae</taxon>
        <taxon>Panagrolaimus</taxon>
    </lineage>
</organism>
<dbReference type="SUPFAM" id="SSF56672">
    <property type="entry name" value="DNA/RNA polymerases"/>
    <property type="match status" value="1"/>
</dbReference>
<dbReference type="PANTHER" id="PTHR47331">
    <property type="entry name" value="PHD-TYPE DOMAIN-CONTAINING PROTEIN"/>
    <property type="match status" value="1"/>
</dbReference>
<dbReference type="Pfam" id="PF00078">
    <property type="entry name" value="RVT_1"/>
    <property type="match status" value="1"/>
</dbReference>
<protein>
    <submittedName>
        <fullName evidence="3">Integrase catalytic domain-containing protein</fullName>
    </submittedName>
</protein>
<evidence type="ECO:0000313" key="3">
    <source>
        <dbReference type="WBParaSite" id="PDA_v2.g11421.t1"/>
    </source>
</evidence>
<dbReference type="Gene3D" id="3.30.70.270">
    <property type="match status" value="1"/>
</dbReference>